<feature type="transmembrane region" description="Helical" evidence="1">
    <location>
        <begin position="108"/>
        <end position="130"/>
    </location>
</feature>
<sequence>MIPPAPASLDFIALQSWLDNKLVVPSAKSVKLQKEIEFMLMSLRAELLHDLCRALVGDEATANQIKQTKTNDKLKLILLSAAGILVAACEGFDSVVTILGIFSLSATVILASACIFSFLCMIAFCGFDLVKLAQGLGVKLGDAHKLLDIYLRQLDEIKLIRKTIANYDLSEYSAEDLKKLALIISLLQQRFAQLDEAGEQFEQILNSKQTQITKLVLSGVTAALFFGGAFCSGQTVSLFILGFLMTTVTPASLPVLLFSFGVGLAAFSLYWYVELPGLKSLVSGWFGLDEEKIATLCDHELLAKEATKLALLKKRLEGASHLKEQLSELQQVAQTTGQQVVGVASEVIPRSKVMNVGENIFSFMRAKPPIPSFTEERSSVEYSSGLGCM</sequence>
<evidence type="ECO:0000256" key="1">
    <source>
        <dbReference type="SAM" id="Phobius"/>
    </source>
</evidence>
<gene>
    <name evidence="2" type="ORF">LDG_8765</name>
</gene>
<protein>
    <recommendedName>
        <fullName evidence="4">Coiled-coil protein</fullName>
    </recommendedName>
</protein>
<dbReference type="RefSeq" id="WP_006872632.1">
    <property type="nucleotide sequence ID" value="NZ_JH413848.1"/>
</dbReference>
<feature type="transmembrane region" description="Helical" evidence="1">
    <location>
        <begin position="76"/>
        <end position="102"/>
    </location>
</feature>
<name>G9ETX8_9GAMM</name>
<reference evidence="2 3" key="1">
    <citation type="journal article" date="2011" name="BMC Genomics">
        <title>Insight into cross-talk between intra-amoebal pathogens.</title>
        <authorList>
            <person name="Gimenez G."/>
            <person name="Bertelli C."/>
            <person name="Moliner C."/>
            <person name="Robert C."/>
            <person name="Raoult D."/>
            <person name="Fournier P.E."/>
            <person name="Greub G."/>
        </authorList>
    </citation>
    <scope>NUCLEOTIDE SEQUENCE [LARGE SCALE GENOMIC DNA]</scope>
    <source>
        <strain evidence="2 3">LLAP12</strain>
    </source>
</reference>
<organism evidence="2 3">
    <name type="scientific">Legionella drancourtii LLAP12</name>
    <dbReference type="NCBI Taxonomy" id="658187"/>
    <lineage>
        <taxon>Bacteria</taxon>
        <taxon>Pseudomonadati</taxon>
        <taxon>Pseudomonadota</taxon>
        <taxon>Gammaproteobacteria</taxon>
        <taxon>Legionellales</taxon>
        <taxon>Legionellaceae</taxon>
        <taxon>Legionella</taxon>
    </lineage>
</organism>
<feature type="transmembrane region" description="Helical" evidence="1">
    <location>
        <begin position="215"/>
        <end position="245"/>
    </location>
</feature>
<evidence type="ECO:0000313" key="2">
    <source>
        <dbReference type="EMBL" id="EHL29329.1"/>
    </source>
</evidence>
<accession>G9ETX8</accession>
<dbReference type="HOGENOM" id="CLU_043787_0_0_6"/>
<dbReference type="AlphaFoldDB" id="G9ETX8"/>
<proteinExistence type="predicted"/>
<dbReference type="OrthoDB" id="5653038at2"/>
<dbReference type="InParanoid" id="G9ETX8"/>
<dbReference type="Proteomes" id="UP000002770">
    <property type="component" value="Unassembled WGS sequence"/>
</dbReference>
<keyword evidence="1" id="KW-0812">Transmembrane</keyword>
<feature type="transmembrane region" description="Helical" evidence="1">
    <location>
        <begin position="251"/>
        <end position="273"/>
    </location>
</feature>
<evidence type="ECO:0000313" key="3">
    <source>
        <dbReference type="Proteomes" id="UP000002770"/>
    </source>
</evidence>
<keyword evidence="1" id="KW-1133">Transmembrane helix</keyword>
<dbReference type="EMBL" id="JH413848">
    <property type="protein sequence ID" value="EHL29329.1"/>
    <property type="molecule type" value="Genomic_DNA"/>
</dbReference>
<evidence type="ECO:0008006" key="4">
    <source>
        <dbReference type="Google" id="ProtNLM"/>
    </source>
</evidence>
<keyword evidence="3" id="KW-1185">Reference proteome</keyword>
<keyword evidence="1" id="KW-0472">Membrane</keyword>
<dbReference type="eggNOG" id="ENOG5030CJH">
    <property type="taxonomic scope" value="Bacteria"/>
</dbReference>